<organism evidence="2 3">
    <name type="scientific">Heligmosomoides polygyrus</name>
    <name type="common">Parasitic roundworm</name>
    <dbReference type="NCBI Taxonomy" id="6339"/>
    <lineage>
        <taxon>Eukaryota</taxon>
        <taxon>Metazoa</taxon>
        <taxon>Ecdysozoa</taxon>
        <taxon>Nematoda</taxon>
        <taxon>Chromadorea</taxon>
        <taxon>Rhabditida</taxon>
        <taxon>Rhabditina</taxon>
        <taxon>Rhabditomorpha</taxon>
        <taxon>Strongyloidea</taxon>
        <taxon>Heligmosomidae</taxon>
        <taxon>Heligmosomoides</taxon>
    </lineage>
</organism>
<dbReference type="WBParaSite" id="HPBE_0002297601-mRNA-1">
    <property type="protein sequence ID" value="HPBE_0002297601-mRNA-1"/>
    <property type="gene ID" value="HPBE_0002297601"/>
</dbReference>
<reference evidence="3" key="2">
    <citation type="submission" date="2019-09" db="UniProtKB">
        <authorList>
            <consortium name="WormBaseParasite"/>
        </authorList>
    </citation>
    <scope>IDENTIFICATION</scope>
</reference>
<sequence length="186" mass="20901">MSNVVAPMARKGSSTSRVLEQEFQRLFGDDSSEPFHVCDRLSRVAKDTQACVMAEVSRHLRMGCPDREAIEAAGCRLGPHDREEEHRHSCGFPGGTLHSPAWEELTVKRNCSSIGRAEEKAWKFIGLSPECEYCNCEHCRRHTRSDNCVSGFQGGLRVDFDGDIRSCRRNGQDQITIPGFQKVYPV</sequence>
<evidence type="ECO:0000313" key="1">
    <source>
        <dbReference type="EMBL" id="VDP35776.1"/>
    </source>
</evidence>
<accession>A0A183GJW4</accession>
<evidence type="ECO:0000313" key="2">
    <source>
        <dbReference type="Proteomes" id="UP000050761"/>
    </source>
</evidence>
<evidence type="ECO:0000313" key="3">
    <source>
        <dbReference type="WBParaSite" id="HPBE_0002297601-mRNA-1"/>
    </source>
</evidence>
<keyword evidence="2" id="KW-1185">Reference proteome</keyword>
<reference evidence="1 2" key="1">
    <citation type="submission" date="2018-11" db="EMBL/GenBank/DDBJ databases">
        <authorList>
            <consortium name="Pathogen Informatics"/>
        </authorList>
    </citation>
    <scope>NUCLEOTIDE SEQUENCE [LARGE SCALE GENOMIC DNA]</scope>
</reference>
<protein>
    <submittedName>
        <fullName evidence="1 3">Uncharacterized protein</fullName>
    </submittedName>
</protein>
<dbReference type="AlphaFoldDB" id="A0A183GJW4"/>
<accession>A0A3P8GXW3</accession>
<name>A0A183GJW4_HELPZ</name>
<gene>
    <name evidence="1" type="ORF">HPBE_LOCUS22975</name>
</gene>
<proteinExistence type="predicted"/>
<dbReference type="EMBL" id="UZAH01034551">
    <property type="protein sequence ID" value="VDP35776.1"/>
    <property type="molecule type" value="Genomic_DNA"/>
</dbReference>
<dbReference type="Proteomes" id="UP000050761">
    <property type="component" value="Unassembled WGS sequence"/>
</dbReference>